<dbReference type="AlphaFoldDB" id="A0A0J9X6Q5"/>
<feature type="compositionally biased region" description="Polar residues" evidence="1">
    <location>
        <begin position="188"/>
        <end position="204"/>
    </location>
</feature>
<organism evidence="2 3">
    <name type="scientific">Geotrichum candidum</name>
    <name type="common">Oospora lactis</name>
    <name type="synonym">Dipodascus geotrichum</name>
    <dbReference type="NCBI Taxonomy" id="1173061"/>
    <lineage>
        <taxon>Eukaryota</taxon>
        <taxon>Fungi</taxon>
        <taxon>Dikarya</taxon>
        <taxon>Ascomycota</taxon>
        <taxon>Saccharomycotina</taxon>
        <taxon>Dipodascomycetes</taxon>
        <taxon>Dipodascales</taxon>
        <taxon>Dipodascaceae</taxon>
        <taxon>Geotrichum</taxon>
    </lineage>
</organism>
<feature type="compositionally biased region" description="Acidic residues" evidence="1">
    <location>
        <begin position="235"/>
        <end position="246"/>
    </location>
</feature>
<comment type="caution">
    <text evidence="2">The sequence shown here is derived from an EMBL/GenBank/DDBJ whole genome shotgun (WGS) entry which is preliminary data.</text>
</comment>
<evidence type="ECO:0000313" key="3">
    <source>
        <dbReference type="Proteomes" id="UP000242525"/>
    </source>
</evidence>
<proteinExistence type="predicted"/>
<sequence>MTSPIHYSSSPEEQPQPATTPPSKRRVAGSPTRLAPPGPESVRLSYGMGPSIDDAGGDSPTMHTKAYKRRRESELFEERQRRLQAEQDEVMEERRVQSSPSKRLQRQQQLRAAKRVRSYDDDNVGEMGTGSAAASNGEDAETRLADLEGKFLEQAQRIQVLERQLLQVARIVNKLTHALENKKDSPEQRQQSQLPSGSSNNTKESLAGGINRASSSGGDHAGGRGTNEPEVMIYNEEEEQETDIENNEPPKPARRPLKTIDVGALYPDEDKGDE</sequence>
<reference evidence="2" key="1">
    <citation type="submission" date="2014-03" db="EMBL/GenBank/DDBJ databases">
        <authorList>
            <person name="Casaregola S."/>
        </authorList>
    </citation>
    <scope>NUCLEOTIDE SEQUENCE [LARGE SCALE GENOMIC DNA]</scope>
    <source>
        <strain evidence="2">CLIB 918</strain>
    </source>
</reference>
<accession>A0A0J9X6Q5</accession>
<feature type="region of interest" description="Disordered" evidence="1">
    <location>
        <begin position="1"/>
        <end position="141"/>
    </location>
</feature>
<evidence type="ECO:0000256" key="1">
    <source>
        <dbReference type="SAM" id="MobiDB-lite"/>
    </source>
</evidence>
<gene>
    <name evidence="2" type="ORF">BN980_GECA04s01308g</name>
</gene>
<protein>
    <submittedName>
        <fullName evidence="2">Uncharacterized protein</fullName>
    </submittedName>
</protein>
<name>A0A0J9X6Q5_GEOCN</name>
<feature type="compositionally biased region" description="Basic and acidic residues" evidence="1">
    <location>
        <begin position="71"/>
        <end position="85"/>
    </location>
</feature>
<dbReference type="EMBL" id="CCBN010000004">
    <property type="protein sequence ID" value="CDO52899.1"/>
    <property type="molecule type" value="Genomic_DNA"/>
</dbReference>
<dbReference type="OrthoDB" id="10544703at2759"/>
<feature type="region of interest" description="Disordered" evidence="1">
    <location>
        <begin position="178"/>
        <end position="274"/>
    </location>
</feature>
<dbReference type="Proteomes" id="UP000242525">
    <property type="component" value="Unassembled WGS sequence"/>
</dbReference>
<evidence type="ECO:0000313" key="2">
    <source>
        <dbReference type="EMBL" id="CDO52899.1"/>
    </source>
</evidence>
<keyword evidence="3" id="KW-1185">Reference proteome</keyword>
<feature type="compositionally biased region" description="Basic and acidic residues" evidence="1">
    <location>
        <begin position="178"/>
        <end position="187"/>
    </location>
</feature>